<dbReference type="GO" id="GO:0006508">
    <property type="term" value="P:proteolysis"/>
    <property type="evidence" value="ECO:0007669"/>
    <property type="project" value="InterPro"/>
</dbReference>
<accession>A0A3N2DDX2</accession>
<evidence type="ECO:0000259" key="1">
    <source>
        <dbReference type="Pfam" id="PF05618"/>
    </source>
</evidence>
<evidence type="ECO:0000313" key="2">
    <source>
        <dbReference type="EMBL" id="ROR97991.1"/>
    </source>
</evidence>
<keyword evidence="3" id="KW-1185">Reference proteome</keyword>
<evidence type="ECO:0000313" key="3">
    <source>
        <dbReference type="Proteomes" id="UP000275394"/>
    </source>
</evidence>
<organism evidence="2 3">
    <name type="scientific">Sinobacterium caligoides</name>
    <dbReference type="NCBI Taxonomy" id="933926"/>
    <lineage>
        <taxon>Bacteria</taxon>
        <taxon>Pseudomonadati</taxon>
        <taxon>Pseudomonadota</taxon>
        <taxon>Gammaproteobacteria</taxon>
        <taxon>Cellvibrionales</taxon>
        <taxon>Spongiibacteraceae</taxon>
        <taxon>Sinobacterium</taxon>
    </lineage>
</organism>
<dbReference type="SUPFAM" id="SSF50630">
    <property type="entry name" value="Acid proteases"/>
    <property type="match status" value="1"/>
</dbReference>
<dbReference type="OrthoDB" id="8546610at2"/>
<dbReference type="Pfam" id="PF05618">
    <property type="entry name" value="Zn_protease"/>
    <property type="match status" value="1"/>
</dbReference>
<gene>
    <name evidence="2" type="ORF">EDC56_3660</name>
</gene>
<dbReference type="InterPro" id="IPR008503">
    <property type="entry name" value="Asp_endopeptidase"/>
</dbReference>
<dbReference type="EMBL" id="RKHR01000008">
    <property type="protein sequence ID" value="ROR97991.1"/>
    <property type="molecule type" value="Genomic_DNA"/>
</dbReference>
<name>A0A3N2DDX2_9GAMM</name>
<comment type="caution">
    <text evidence="2">The sequence shown here is derived from an EMBL/GenBank/DDBJ whole genome shotgun (WGS) entry which is preliminary data.</text>
</comment>
<dbReference type="PROSITE" id="PS00141">
    <property type="entry name" value="ASP_PROTEASE"/>
    <property type="match status" value="1"/>
</dbReference>
<feature type="domain" description="Retropepsin-like aspartic endopeptidase" evidence="1">
    <location>
        <begin position="42"/>
        <end position="161"/>
    </location>
</feature>
<reference evidence="2 3" key="1">
    <citation type="submission" date="2018-11" db="EMBL/GenBank/DDBJ databases">
        <title>Genomic Encyclopedia of Type Strains, Phase IV (KMG-IV): sequencing the most valuable type-strain genomes for metagenomic binning, comparative biology and taxonomic classification.</title>
        <authorList>
            <person name="Goeker M."/>
        </authorList>
    </citation>
    <scope>NUCLEOTIDE SEQUENCE [LARGE SCALE GENOMIC DNA]</scope>
    <source>
        <strain evidence="2 3">DSM 100316</strain>
    </source>
</reference>
<dbReference type="PANTHER" id="PTHR38037">
    <property type="entry name" value="ZN_PROTEASE DOMAIN-CONTAINING PROTEIN"/>
    <property type="match status" value="1"/>
</dbReference>
<protein>
    <recommendedName>
        <fullName evidence="1">Retropepsin-like aspartic endopeptidase domain-containing protein</fullName>
    </recommendedName>
</protein>
<proteinExistence type="predicted"/>
<dbReference type="AlphaFoldDB" id="A0A3N2DDX2"/>
<dbReference type="RefSeq" id="WP_123713984.1">
    <property type="nucleotide sequence ID" value="NZ_RKHR01000008.1"/>
</dbReference>
<dbReference type="PANTHER" id="PTHR38037:SF2">
    <property type="entry name" value="ATP-DEPENDENT ZINC PROTEASE DOMAIN-CONTAINING PROTEIN-RELATED"/>
    <property type="match status" value="1"/>
</dbReference>
<dbReference type="Gene3D" id="2.40.70.10">
    <property type="entry name" value="Acid Proteases"/>
    <property type="match status" value="1"/>
</dbReference>
<dbReference type="InterPro" id="IPR021109">
    <property type="entry name" value="Peptidase_aspartic_dom_sf"/>
</dbReference>
<dbReference type="Proteomes" id="UP000275394">
    <property type="component" value="Unassembled WGS sequence"/>
</dbReference>
<dbReference type="InterPro" id="IPR001969">
    <property type="entry name" value="Aspartic_peptidase_AS"/>
</dbReference>
<dbReference type="GO" id="GO:0004190">
    <property type="term" value="F:aspartic-type endopeptidase activity"/>
    <property type="evidence" value="ECO:0007669"/>
    <property type="project" value="InterPro"/>
</dbReference>
<sequence length="182" mass="20315">MDYRPYLLCLSLVIAPGYVAPVIAENCSTSSREDSLTILSIVERVELTAANRVVEALVDTGAQTTSLDARNVRIERTKTAFYVDYELVDRKTGRVSHHRDDVVRMVRIIRHDGSRLLLPVVKMHLRVAGVTRYIDVSLMDRRAFPYAMLLGRNFMGDTILVGNRPLASAADTAPAQQLADRS</sequence>